<dbReference type="PROSITE" id="PS51257">
    <property type="entry name" value="PROKAR_LIPOPROTEIN"/>
    <property type="match status" value="1"/>
</dbReference>
<organism evidence="2 3">
    <name type="scientific">Mikania micrantha</name>
    <name type="common">bitter vine</name>
    <dbReference type="NCBI Taxonomy" id="192012"/>
    <lineage>
        <taxon>Eukaryota</taxon>
        <taxon>Viridiplantae</taxon>
        <taxon>Streptophyta</taxon>
        <taxon>Embryophyta</taxon>
        <taxon>Tracheophyta</taxon>
        <taxon>Spermatophyta</taxon>
        <taxon>Magnoliopsida</taxon>
        <taxon>eudicotyledons</taxon>
        <taxon>Gunneridae</taxon>
        <taxon>Pentapetalae</taxon>
        <taxon>asterids</taxon>
        <taxon>campanulids</taxon>
        <taxon>Asterales</taxon>
        <taxon>Asteraceae</taxon>
        <taxon>Asteroideae</taxon>
        <taxon>Heliantheae alliance</taxon>
        <taxon>Eupatorieae</taxon>
        <taxon>Mikania</taxon>
    </lineage>
</organism>
<dbReference type="InterPro" id="IPR025724">
    <property type="entry name" value="GAG-pre-integrase_dom"/>
</dbReference>
<proteinExistence type="predicted"/>
<keyword evidence="3" id="KW-1185">Reference proteome</keyword>
<evidence type="ECO:0000313" key="2">
    <source>
        <dbReference type="EMBL" id="KAD5802679.1"/>
    </source>
</evidence>
<dbReference type="Pfam" id="PF13976">
    <property type="entry name" value="gag_pre-integrs"/>
    <property type="match status" value="1"/>
</dbReference>
<evidence type="ECO:0000259" key="1">
    <source>
        <dbReference type="PROSITE" id="PS50994"/>
    </source>
</evidence>
<dbReference type="GO" id="GO:0003676">
    <property type="term" value="F:nucleic acid binding"/>
    <property type="evidence" value="ECO:0007669"/>
    <property type="project" value="InterPro"/>
</dbReference>
<dbReference type="InterPro" id="IPR012337">
    <property type="entry name" value="RNaseH-like_sf"/>
</dbReference>
<dbReference type="Pfam" id="PF00665">
    <property type="entry name" value="rve"/>
    <property type="match status" value="1"/>
</dbReference>
<feature type="domain" description="Integrase catalytic" evidence="1">
    <location>
        <begin position="94"/>
        <end position="260"/>
    </location>
</feature>
<dbReference type="PANTHER" id="PTHR42648:SF32">
    <property type="entry name" value="RIBONUCLEASE H-LIKE DOMAIN, GAG-PRE-INTEGRASE DOMAIN PROTEIN-RELATED"/>
    <property type="match status" value="1"/>
</dbReference>
<dbReference type="SUPFAM" id="SSF53098">
    <property type="entry name" value="Ribonuclease H-like"/>
    <property type="match status" value="1"/>
</dbReference>
<protein>
    <recommendedName>
        <fullName evidence="1">Integrase catalytic domain-containing protein</fullName>
    </recommendedName>
</protein>
<dbReference type="InterPro" id="IPR001584">
    <property type="entry name" value="Integrase_cat-core"/>
</dbReference>
<dbReference type="GO" id="GO:0015074">
    <property type="term" value="P:DNA integration"/>
    <property type="evidence" value="ECO:0007669"/>
    <property type="project" value="InterPro"/>
</dbReference>
<dbReference type="Proteomes" id="UP000326396">
    <property type="component" value="Linkage Group LG15"/>
</dbReference>
<gene>
    <name evidence="2" type="ORF">E3N88_14039</name>
</gene>
<dbReference type="OrthoDB" id="1751476at2759"/>
<dbReference type="EMBL" id="SZYD01000007">
    <property type="protein sequence ID" value="KAD5802679.1"/>
    <property type="molecule type" value="Genomic_DNA"/>
</dbReference>
<dbReference type="AlphaFoldDB" id="A0A5N6P0C0"/>
<dbReference type="Gene3D" id="3.30.420.10">
    <property type="entry name" value="Ribonuclease H-like superfamily/Ribonuclease H"/>
    <property type="match status" value="1"/>
</dbReference>
<dbReference type="InterPro" id="IPR036397">
    <property type="entry name" value="RNaseH_sf"/>
</dbReference>
<sequence length="301" mass="34728">MSATRKQDLYVLNMATASTSSSTASCFMSKAIEKDSILWHKKMGHLSLRKMNHLGHNNLVEEVSLKNFKLSDVCVSCRKGKQTKQSHKPKKFHSITVPLELLHMDLFCPVNRKSIAGDQYCLVITDEYSRYSWVFFMIEKSEMFECVQVLVTKLESLYKLKVRMLRTDNGTEFKNHNMETFCNECGIIQQFSAPCVPQMNGVAERKNRTLIEVARTMLADSSLPVQLWNEFVANAYYTLNMVLIVKRYGKTCFELLHNRKPNLKYLEPFGAPCTMLKKHEPGKFNEKVEEGYFLAYSTPNK</sequence>
<name>A0A5N6P0C0_9ASTR</name>
<comment type="caution">
    <text evidence="2">The sequence shown here is derived from an EMBL/GenBank/DDBJ whole genome shotgun (WGS) entry which is preliminary data.</text>
</comment>
<dbReference type="PANTHER" id="PTHR42648">
    <property type="entry name" value="TRANSPOSASE, PUTATIVE-RELATED"/>
    <property type="match status" value="1"/>
</dbReference>
<dbReference type="PROSITE" id="PS50994">
    <property type="entry name" value="INTEGRASE"/>
    <property type="match status" value="1"/>
</dbReference>
<evidence type="ECO:0000313" key="3">
    <source>
        <dbReference type="Proteomes" id="UP000326396"/>
    </source>
</evidence>
<dbReference type="InterPro" id="IPR039537">
    <property type="entry name" value="Retrotran_Ty1/copia-like"/>
</dbReference>
<reference evidence="2 3" key="1">
    <citation type="submission" date="2019-05" db="EMBL/GenBank/DDBJ databases">
        <title>Mikania micrantha, genome provides insights into the molecular mechanism of rapid growth.</title>
        <authorList>
            <person name="Liu B."/>
        </authorList>
    </citation>
    <scope>NUCLEOTIDE SEQUENCE [LARGE SCALE GENOMIC DNA]</scope>
    <source>
        <strain evidence="2">NLD-2019</strain>
        <tissue evidence="2">Leaf</tissue>
    </source>
</reference>
<accession>A0A5N6P0C0</accession>